<dbReference type="InterPro" id="IPR008969">
    <property type="entry name" value="CarboxyPept-like_regulatory"/>
</dbReference>
<evidence type="ECO:0000256" key="2">
    <source>
        <dbReference type="ARBA" id="ARBA00022448"/>
    </source>
</evidence>
<dbReference type="PROSITE" id="PS52016">
    <property type="entry name" value="TONB_DEPENDENT_REC_3"/>
    <property type="match status" value="1"/>
</dbReference>
<dbReference type="Pfam" id="PF13715">
    <property type="entry name" value="CarbopepD_reg_2"/>
    <property type="match status" value="1"/>
</dbReference>
<dbReference type="SUPFAM" id="SSF56935">
    <property type="entry name" value="Porins"/>
    <property type="match status" value="1"/>
</dbReference>
<dbReference type="InterPro" id="IPR036942">
    <property type="entry name" value="Beta-barrel_TonB_sf"/>
</dbReference>
<evidence type="ECO:0000256" key="8">
    <source>
        <dbReference type="ARBA" id="ARBA00023170"/>
    </source>
</evidence>
<dbReference type="InterPro" id="IPR012910">
    <property type="entry name" value="Plug_dom"/>
</dbReference>
<proteinExistence type="inferred from homology"/>
<keyword evidence="7 10" id="KW-0472">Membrane</keyword>
<dbReference type="GO" id="GO:0044718">
    <property type="term" value="P:siderophore transmembrane transport"/>
    <property type="evidence" value="ECO:0007669"/>
    <property type="project" value="TreeGrafter"/>
</dbReference>
<evidence type="ECO:0000256" key="5">
    <source>
        <dbReference type="ARBA" id="ARBA00022729"/>
    </source>
</evidence>
<keyword evidence="4 10" id="KW-0812">Transmembrane</keyword>
<accession>A0A286FBD5</accession>
<sequence length="772" mass="86529">MQFHFVRIVLLLGGLFLCDSVVAQSDSTLLPKPTVRGSVAETVHDKRVPLVGATVLWAGTTTGTVTDAEGRFQVPFSTASRQLIVSYVGYQPDTLTVTYPSEELTITLRSERTLQEVTVSGAPGQIDRINPIQTEFINQRTLAKAACCNLSESFETNASVSVSYSDAVTGAKQIQFLGLGGQYVQTNVENIPTVRGLATTFGLNYIPGTWITSIDVGKGAGSVVNGYESMSGQMNVELQKPDDKQTLFVNGYANSFGRLEGNVNWSKPLSKKWSMGVLGHASTLRNEIDQNNDGFRDLPLYNQVNAINRYKYSSERFMAQFGVKALYEDRDGGQLSSFDSPQGVGRYQFGNTTKRIEFFSKTAILYPNKPYQGLGLILNGLHHDQTARLGFRPYSGQQRTFYANLIYQNIIGNTNHAYKAGISYLLDDYHESLGSLHTKRTESVPGVFAEYTYTYPEKLIFVLGGRFDYHNLFGSQFTPRAHLKYTINEELAVRASAGRGFRVANPLSENMGFLVSSRSVFMYENRNAGPFKNWNLGPLKPEVSWNYGLSVTNDFSLLGMKATLVLDYYRTDFQNQLVVNVETSSLLYFYNLRDNYHHGKSYANSFQAELNVQPAKRVEVKLAYRLFDTQQSTALPAGDTVLLPRMMVPRERVLLNVGYALPFDKWKFDATLQWNGPRRIHYLREGYVHQNNQNSPEDYSPGFYNLNAQVSRGFRSGWEIYLGGENLTGFRQADPIFAANNPYGQDFDAAGRAWGPVTGRMIYVGFRFKPVN</sequence>
<keyword evidence="9 10" id="KW-0998">Cell outer membrane</keyword>
<dbReference type="Gene3D" id="2.40.170.20">
    <property type="entry name" value="TonB-dependent receptor, beta-barrel domain"/>
    <property type="match status" value="1"/>
</dbReference>
<dbReference type="Gene3D" id="2.170.130.10">
    <property type="entry name" value="TonB-dependent receptor, plug domain"/>
    <property type="match status" value="1"/>
</dbReference>
<feature type="domain" description="TonB-dependent receptor-like beta-barrel" evidence="13">
    <location>
        <begin position="288"/>
        <end position="727"/>
    </location>
</feature>
<evidence type="ECO:0000256" key="3">
    <source>
        <dbReference type="ARBA" id="ARBA00022452"/>
    </source>
</evidence>
<name>A0A286FBD5_9BACT</name>
<feature type="domain" description="TonB-dependent receptor plug" evidence="14">
    <location>
        <begin position="132"/>
        <end position="232"/>
    </location>
</feature>
<dbReference type="Pfam" id="PF00593">
    <property type="entry name" value="TonB_dep_Rec_b-barrel"/>
    <property type="match status" value="1"/>
</dbReference>
<organism evidence="15 16">
    <name type="scientific">Spirosoma fluviale</name>
    <dbReference type="NCBI Taxonomy" id="1597977"/>
    <lineage>
        <taxon>Bacteria</taxon>
        <taxon>Pseudomonadati</taxon>
        <taxon>Bacteroidota</taxon>
        <taxon>Cytophagia</taxon>
        <taxon>Cytophagales</taxon>
        <taxon>Cytophagaceae</taxon>
        <taxon>Spirosoma</taxon>
    </lineage>
</organism>
<evidence type="ECO:0000256" key="10">
    <source>
        <dbReference type="PROSITE-ProRule" id="PRU01360"/>
    </source>
</evidence>
<dbReference type="Proteomes" id="UP000219452">
    <property type="component" value="Unassembled WGS sequence"/>
</dbReference>
<dbReference type="RefSeq" id="WP_097125077.1">
    <property type="nucleotide sequence ID" value="NZ_OCNH01000001.1"/>
</dbReference>
<dbReference type="InterPro" id="IPR039426">
    <property type="entry name" value="TonB-dep_rcpt-like"/>
</dbReference>
<gene>
    <name evidence="15" type="ORF">SAMN06269250_1439</name>
</gene>
<evidence type="ECO:0000256" key="9">
    <source>
        <dbReference type="ARBA" id="ARBA00023237"/>
    </source>
</evidence>
<keyword evidence="5 12" id="KW-0732">Signal</keyword>
<feature type="chain" id="PRO_5013352637" evidence="12">
    <location>
        <begin position="24"/>
        <end position="772"/>
    </location>
</feature>
<feature type="signal peptide" evidence="12">
    <location>
        <begin position="1"/>
        <end position="23"/>
    </location>
</feature>
<dbReference type="AlphaFoldDB" id="A0A286FBD5"/>
<comment type="subcellular location">
    <subcellularLocation>
        <location evidence="1 10">Cell outer membrane</location>
        <topology evidence="1 10">Multi-pass membrane protein</topology>
    </subcellularLocation>
</comment>
<reference evidence="16" key="1">
    <citation type="submission" date="2017-09" db="EMBL/GenBank/DDBJ databases">
        <authorList>
            <person name="Varghese N."/>
            <person name="Submissions S."/>
        </authorList>
    </citation>
    <scope>NUCLEOTIDE SEQUENCE [LARGE SCALE GENOMIC DNA]</scope>
    <source>
        <strain evidence="16">DSM 29961</strain>
    </source>
</reference>
<evidence type="ECO:0000313" key="16">
    <source>
        <dbReference type="Proteomes" id="UP000219452"/>
    </source>
</evidence>
<keyword evidence="3 10" id="KW-1134">Transmembrane beta strand</keyword>
<evidence type="ECO:0000256" key="1">
    <source>
        <dbReference type="ARBA" id="ARBA00004571"/>
    </source>
</evidence>
<dbReference type="GO" id="GO:0015344">
    <property type="term" value="F:siderophore uptake transmembrane transporter activity"/>
    <property type="evidence" value="ECO:0007669"/>
    <property type="project" value="TreeGrafter"/>
</dbReference>
<dbReference type="Gene3D" id="2.60.40.1120">
    <property type="entry name" value="Carboxypeptidase-like, regulatory domain"/>
    <property type="match status" value="1"/>
</dbReference>
<evidence type="ECO:0000256" key="11">
    <source>
        <dbReference type="RuleBase" id="RU003357"/>
    </source>
</evidence>
<protein>
    <submittedName>
        <fullName evidence="15">Outer membrane receptor for ferrienterochelin and colicins</fullName>
    </submittedName>
</protein>
<evidence type="ECO:0000259" key="13">
    <source>
        <dbReference type="Pfam" id="PF00593"/>
    </source>
</evidence>
<comment type="similarity">
    <text evidence="10 11">Belongs to the TonB-dependent receptor family.</text>
</comment>
<evidence type="ECO:0000256" key="4">
    <source>
        <dbReference type="ARBA" id="ARBA00022692"/>
    </source>
</evidence>
<dbReference type="Pfam" id="PF07715">
    <property type="entry name" value="Plug"/>
    <property type="match status" value="1"/>
</dbReference>
<evidence type="ECO:0000256" key="6">
    <source>
        <dbReference type="ARBA" id="ARBA00023077"/>
    </source>
</evidence>
<evidence type="ECO:0000259" key="14">
    <source>
        <dbReference type="Pfam" id="PF07715"/>
    </source>
</evidence>
<dbReference type="InterPro" id="IPR000531">
    <property type="entry name" value="Beta-barrel_TonB"/>
</dbReference>
<dbReference type="PANTHER" id="PTHR30069:SF29">
    <property type="entry name" value="HEMOGLOBIN AND HEMOGLOBIN-HAPTOGLOBIN-BINDING PROTEIN 1-RELATED"/>
    <property type="match status" value="1"/>
</dbReference>
<evidence type="ECO:0000256" key="7">
    <source>
        <dbReference type="ARBA" id="ARBA00023136"/>
    </source>
</evidence>
<dbReference type="OrthoDB" id="1109239at2"/>
<dbReference type="PANTHER" id="PTHR30069">
    <property type="entry name" value="TONB-DEPENDENT OUTER MEMBRANE RECEPTOR"/>
    <property type="match status" value="1"/>
</dbReference>
<keyword evidence="8 15" id="KW-0675">Receptor</keyword>
<keyword evidence="2 10" id="KW-0813">Transport</keyword>
<dbReference type="GO" id="GO:0009279">
    <property type="term" value="C:cell outer membrane"/>
    <property type="evidence" value="ECO:0007669"/>
    <property type="project" value="UniProtKB-SubCell"/>
</dbReference>
<dbReference type="SUPFAM" id="SSF49464">
    <property type="entry name" value="Carboxypeptidase regulatory domain-like"/>
    <property type="match status" value="1"/>
</dbReference>
<dbReference type="EMBL" id="OCNH01000001">
    <property type="protein sequence ID" value="SOD80512.1"/>
    <property type="molecule type" value="Genomic_DNA"/>
</dbReference>
<evidence type="ECO:0000313" key="15">
    <source>
        <dbReference type="EMBL" id="SOD80512.1"/>
    </source>
</evidence>
<evidence type="ECO:0000256" key="12">
    <source>
        <dbReference type="SAM" id="SignalP"/>
    </source>
</evidence>
<keyword evidence="6 11" id="KW-0798">TonB box</keyword>
<dbReference type="InterPro" id="IPR037066">
    <property type="entry name" value="Plug_dom_sf"/>
</dbReference>
<keyword evidence="16" id="KW-1185">Reference proteome</keyword>